<evidence type="ECO:0000313" key="19">
    <source>
        <dbReference type="Proteomes" id="UP000283841"/>
    </source>
</evidence>
<evidence type="ECO:0000256" key="14">
    <source>
        <dbReference type="ARBA" id="ARBA00048434"/>
    </source>
</evidence>
<evidence type="ECO:0000259" key="17">
    <source>
        <dbReference type="PROSITE" id="PS51675"/>
    </source>
</evidence>
<evidence type="ECO:0000256" key="3">
    <source>
        <dbReference type="ARBA" id="ARBA00011245"/>
    </source>
</evidence>
<feature type="region of interest" description="Disordered" evidence="16">
    <location>
        <begin position="1"/>
        <end position="114"/>
    </location>
</feature>
<keyword evidence="8 18" id="KW-0808">Transferase</keyword>
<evidence type="ECO:0000256" key="2">
    <source>
        <dbReference type="ARBA" id="ARBA00004496"/>
    </source>
</evidence>
<keyword evidence="6" id="KW-0963">Cytoplasm</keyword>
<dbReference type="FunFam" id="3.40.1280.30:FF:000004">
    <property type="entry name" value="tRNA (guanine(9)-N1)-methyltransferase"/>
    <property type="match status" value="1"/>
</dbReference>
<dbReference type="CDD" id="cd18089">
    <property type="entry name" value="SPOUT_Trm10-like"/>
    <property type="match status" value="1"/>
</dbReference>
<evidence type="ECO:0000256" key="8">
    <source>
        <dbReference type="ARBA" id="ARBA00022679"/>
    </source>
</evidence>
<dbReference type="PROSITE" id="PS51675">
    <property type="entry name" value="SAM_MT_TRM10"/>
    <property type="match status" value="1"/>
</dbReference>
<feature type="compositionally biased region" description="Polar residues" evidence="16">
    <location>
        <begin position="52"/>
        <end position="66"/>
    </location>
</feature>
<dbReference type="GO" id="GO:0000049">
    <property type="term" value="F:tRNA binding"/>
    <property type="evidence" value="ECO:0007669"/>
    <property type="project" value="TreeGrafter"/>
</dbReference>
<dbReference type="RefSeq" id="XP_028488828.1">
    <property type="nucleotide sequence ID" value="XM_028632420.1"/>
</dbReference>
<evidence type="ECO:0000256" key="10">
    <source>
        <dbReference type="ARBA" id="ARBA00022694"/>
    </source>
</evidence>
<evidence type="ECO:0000256" key="11">
    <source>
        <dbReference type="ARBA" id="ARBA00023242"/>
    </source>
</evidence>
<dbReference type="AlphaFoldDB" id="A0A443I504"/>
<evidence type="ECO:0000256" key="1">
    <source>
        <dbReference type="ARBA" id="ARBA00004123"/>
    </source>
</evidence>
<feature type="region of interest" description="Disordered" evidence="16">
    <location>
        <begin position="353"/>
        <end position="396"/>
    </location>
</feature>
<evidence type="ECO:0000256" key="5">
    <source>
        <dbReference type="ARBA" id="ARBA00020451"/>
    </source>
</evidence>
<dbReference type="GO" id="GO:0005737">
    <property type="term" value="C:cytoplasm"/>
    <property type="evidence" value="ECO:0007669"/>
    <property type="project" value="UniProtKB-SubCell"/>
</dbReference>
<gene>
    <name evidence="18" type="ORF">C8Q69DRAFT_502720</name>
</gene>
<evidence type="ECO:0000256" key="9">
    <source>
        <dbReference type="ARBA" id="ARBA00022691"/>
    </source>
</evidence>
<sequence>MAMEEEERPRKIQKIDRDEPESSLMDAELGPVMTGAVEAGENDIASEDESRTGTPTTGNKDVTPDTNDGLAGIPGATPGMSKNQLKKLRRKQKWEAERDSRRAKRKEKLVAKREKRRAAAIEAVQNGAPKPEPKLKLKHLRSTLLPITFVIDCGYDELMLDKERISLASQLTRSYSDNHRSPYRSHLVISSFDKLLKERFETVLSKSHLNWKGVRFFEEDFAHVAEKANEWMQGPEGGKLDGVLAKHADMKPEDGEVIYLSSDSPDTLTELKPYSTYIIGGLVDKNRHKGICYKTAVEKGIKTAKLPIGEYIQMASRSVLATNHVVEIMLRWLELGDWGEAFMQVIPKRKGGVLKGEANKSEEGNDTPESKQPEESVDQEQPSAEQTTESNWKGDP</sequence>
<evidence type="ECO:0000256" key="7">
    <source>
        <dbReference type="ARBA" id="ARBA00022603"/>
    </source>
</evidence>
<feature type="compositionally biased region" description="Basic and acidic residues" evidence="16">
    <location>
        <begin position="7"/>
        <end position="17"/>
    </location>
</feature>
<keyword evidence="10" id="KW-0819">tRNA processing</keyword>
<dbReference type="GO" id="GO:0005634">
    <property type="term" value="C:nucleus"/>
    <property type="evidence" value="ECO:0007669"/>
    <property type="project" value="UniProtKB-SubCell"/>
</dbReference>
<comment type="subcellular location">
    <subcellularLocation>
        <location evidence="2">Cytoplasm</location>
    </subcellularLocation>
    <subcellularLocation>
        <location evidence="1">Nucleus</location>
    </subcellularLocation>
</comment>
<keyword evidence="7 18" id="KW-0489">Methyltransferase</keyword>
<name>A0A443I504_BYSSP</name>
<dbReference type="EMBL" id="RCNU01000001">
    <property type="protein sequence ID" value="RWQ99183.1"/>
    <property type="molecule type" value="Genomic_DNA"/>
</dbReference>
<evidence type="ECO:0000256" key="4">
    <source>
        <dbReference type="ARBA" id="ARBA00012797"/>
    </source>
</evidence>
<dbReference type="Gene3D" id="3.40.1280.30">
    <property type="match status" value="1"/>
</dbReference>
<feature type="compositionally biased region" description="Basic and acidic residues" evidence="16">
    <location>
        <begin position="357"/>
        <end position="374"/>
    </location>
</feature>
<dbReference type="InterPro" id="IPR038459">
    <property type="entry name" value="MT_TRM10-typ_sf"/>
</dbReference>
<dbReference type="PANTHER" id="PTHR13563:SF13">
    <property type="entry name" value="TRNA METHYLTRANSFERASE 10 HOMOLOG A"/>
    <property type="match status" value="1"/>
</dbReference>
<keyword evidence="19" id="KW-1185">Reference proteome</keyword>
<dbReference type="GeneID" id="39601697"/>
<evidence type="ECO:0000256" key="6">
    <source>
        <dbReference type="ARBA" id="ARBA00022490"/>
    </source>
</evidence>
<feature type="compositionally biased region" description="Polar residues" evidence="16">
    <location>
        <begin position="379"/>
        <end position="396"/>
    </location>
</feature>
<dbReference type="Proteomes" id="UP000283841">
    <property type="component" value="Unassembled WGS sequence"/>
</dbReference>
<comment type="function">
    <text evidence="15">S-adenosyl-L-methionine-dependent guanine N(1)-methyltransferase that catalyzes the formation of N(1)-methylguanine at position 9 (m1G9) in cytoplasmic tRNA.</text>
</comment>
<evidence type="ECO:0000256" key="13">
    <source>
        <dbReference type="ARBA" id="ARBA00032166"/>
    </source>
</evidence>
<proteinExistence type="predicted"/>
<keyword evidence="9" id="KW-0949">S-adenosyl-L-methionine</keyword>
<organism evidence="18 19">
    <name type="scientific">Byssochlamys spectabilis</name>
    <name type="common">Paecilomyces variotii</name>
    <dbReference type="NCBI Taxonomy" id="264951"/>
    <lineage>
        <taxon>Eukaryota</taxon>
        <taxon>Fungi</taxon>
        <taxon>Dikarya</taxon>
        <taxon>Ascomycota</taxon>
        <taxon>Pezizomycotina</taxon>
        <taxon>Eurotiomycetes</taxon>
        <taxon>Eurotiomycetidae</taxon>
        <taxon>Eurotiales</taxon>
        <taxon>Thermoascaceae</taxon>
        <taxon>Paecilomyces</taxon>
    </lineage>
</organism>
<reference evidence="18 19" key="1">
    <citation type="journal article" date="2018" name="Front. Microbiol.">
        <title>Genomic and genetic insights into a cosmopolitan fungus, Paecilomyces variotii (Eurotiales).</title>
        <authorList>
            <person name="Urquhart A.S."/>
            <person name="Mondo S.J."/>
            <person name="Makela M.R."/>
            <person name="Hane J.K."/>
            <person name="Wiebenga A."/>
            <person name="He G."/>
            <person name="Mihaltcheva S."/>
            <person name="Pangilinan J."/>
            <person name="Lipzen A."/>
            <person name="Barry K."/>
            <person name="de Vries R.P."/>
            <person name="Grigoriev I.V."/>
            <person name="Idnurm A."/>
        </authorList>
    </citation>
    <scope>NUCLEOTIDE SEQUENCE [LARGE SCALE GENOMIC DNA]</scope>
    <source>
        <strain evidence="18 19">CBS 101075</strain>
    </source>
</reference>
<dbReference type="PANTHER" id="PTHR13563">
    <property type="entry name" value="TRNA (GUANINE-9-) METHYLTRANSFERASE"/>
    <property type="match status" value="1"/>
</dbReference>
<keyword evidence="11" id="KW-0539">Nucleus</keyword>
<feature type="domain" description="SAM-dependent MTase TRM10-type" evidence="17">
    <location>
        <begin position="132"/>
        <end position="353"/>
    </location>
</feature>
<comment type="catalytic activity">
    <reaction evidence="14">
        <text>guanosine(9) in tRNA + S-adenosyl-L-methionine = N(1)-methylguanosine(9) in tRNA + S-adenosyl-L-homocysteine + H(+)</text>
        <dbReference type="Rhea" id="RHEA:43156"/>
        <dbReference type="Rhea" id="RHEA-COMP:10367"/>
        <dbReference type="Rhea" id="RHEA-COMP:10368"/>
        <dbReference type="ChEBI" id="CHEBI:15378"/>
        <dbReference type="ChEBI" id="CHEBI:57856"/>
        <dbReference type="ChEBI" id="CHEBI:59789"/>
        <dbReference type="ChEBI" id="CHEBI:73542"/>
        <dbReference type="ChEBI" id="CHEBI:74269"/>
        <dbReference type="EC" id="2.1.1.221"/>
    </reaction>
</comment>
<evidence type="ECO:0000256" key="16">
    <source>
        <dbReference type="SAM" id="MobiDB-lite"/>
    </source>
</evidence>
<dbReference type="InterPro" id="IPR007356">
    <property type="entry name" value="tRNA_m1G_MeTrfase_euk"/>
</dbReference>
<evidence type="ECO:0000256" key="12">
    <source>
        <dbReference type="ARBA" id="ARBA00031792"/>
    </source>
</evidence>
<dbReference type="GO" id="GO:0052905">
    <property type="term" value="F:tRNA (guanosine(9)-N1)-methyltransferase activity"/>
    <property type="evidence" value="ECO:0007669"/>
    <property type="project" value="UniProtKB-EC"/>
</dbReference>
<protein>
    <recommendedName>
        <fullName evidence="5">tRNA (guanine(9)-N1)-methyltransferase</fullName>
        <ecNumber evidence="4">2.1.1.221</ecNumber>
    </recommendedName>
    <alternativeName>
        <fullName evidence="13">tRNA methyltransferase 10</fullName>
    </alternativeName>
    <alternativeName>
        <fullName evidence="12">tRNA(m1G9)-methyltransferase</fullName>
    </alternativeName>
</protein>
<dbReference type="GO" id="GO:0002939">
    <property type="term" value="P:tRNA N1-guanine methylation"/>
    <property type="evidence" value="ECO:0007669"/>
    <property type="project" value="TreeGrafter"/>
</dbReference>
<evidence type="ECO:0000313" key="18">
    <source>
        <dbReference type="EMBL" id="RWQ99183.1"/>
    </source>
</evidence>
<feature type="compositionally biased region" description="Basic residues" evidence="16">
    <location>
        <begin position="101"/>
        <end position="114"/>
    </location>
</feature>
<comment type="caution">
    <text evidence="18">The sequence shown here is derived from an EMBL/GenBank/DDBJ whole genome shotgun (WGS) entry which is preliminary data.</text>
</comment>
<dbReference type="STRING" id="264951.A0A443I504"/>
<dbReference type="VEuPathDB" id="FungiDB:C8Q69DRAFT_502720"/>
<comment type="subunit">
    <text evidence="3">Monomer.</text>
</comment>
<accession>A0A443I504</accession>
<dbReference type="InterPro" id="IPR028564">
    <property type="entry name" value="MT_TRM10-typ"/>
</dbReference>
<dbReference type="EC" id="2.1.1.221" evidence="4"/>
<evidence type="ECO:0000256" key="15">
    <source>
        <dbReference type="ARBA" id="ARBA00056529"/>
    </source>
</evidence>